<name>A0ABW6RU89_9NOCA</name>
<dbReference type="PANTHER" id="PTHR45033">
    <property type="match status" value="1"/>
</dbReference>
<dbReference type="InterPro" id="IPR036291">
    <property type="entry name" value="NAD(P)-bd_dom_sf"/>
</dbReference>
<dbReference type="EMBL" id="JBIAQY010000002">
    <property type="protein sequence ID" value="MFF3567566.1"/>
    <property type="molecule type" value="Genomic_DNA"/>
</dbReference>
<dbReference type="InterPro" id="IPR020843">
    <property type="entry name" value="ER"/>
</dbReference>
<dbReference type="Proteomes" id="UP001601992">
    <property type="component" value="Unassembled WGS sequence"/>
</dbReference>
<dbReference type="Gene3D" id="3.40.50.720">
    <property type="entry name" value="NAD(P)-binding Rossmann-like Domain"/>
    <property type="match status" value="1"/>
</dbReference>
<dbReference type="InterPro" id="IPR013154">
    <property type="entry name" value="ADH-like_N"/>
</dbReference>
<keyword evidence="3" id="KW-1185">Reference proteome</keyword>
<evidence type="ECO:0000259" key="1">
    <source>
        <dbReference type="SMART" id="SM00829"/>
    </source>
</evidence>
<organism evidence="2 3">
    <name type="scientific">Nocardia jiangxiensis</name>
    <dbReference type="NCBI Taxonomy" id="282685"/>
    <lineage>
        <taxon>Bacteria</taxon>
        <taxon>Bacillati</taxon>
        <taxon>Actinomycetota</taxon>
        <taxon>Actinomycetes</taxon>
        <taxon>Mycobacteriales</taxon>
        <taxon>Nocardiaceae</taxon>
        <taxon>Nocardia</taxon>
    </lineage>
</organism>
<sequence length="323" mass="34381">MLAATIAGVNADDPIAGLRVGEHREPVLPDTDWTVVQVRAASLNHHDIWSLRGVGTPKNAPLPRVLGCDAAGVDESGREVIIHALINDPEWAGEEILDPRVTILSDMYDGTFAERVAVPKRNLVIKPAALSFEQAACLPTAWVTAFRMLFVLAGVQPGSTVLVQGAGGGVATAAIMLGRAAGVRVWVTSRTAEKRARALELGADQAFETGTRLPDRVDAVLETVGAATWAHSTKAVRPGGVIVVAGMTSGTNPPLDLERIYMAKLRIVGTTMGTRDDLEQLVQFCGEHDIRPPVHSVLPLAEARTGFESMLTGDLFGKVLLRP</sequence>
<dbReference type="Pfam" id="PF08240">
    <property type="entry name" value="ADH_N"/>
    <property type="match status" value="1"/>
</dbReference>
<dbReference type="InterPro" id="IPR013149">
    <property type="entry name" value="ADH-like_C"/>
</dbReference>
<evidence type="ECO:0000313" key="2">
    <source>
        <dbReference type="EMBL" id="MFF3567566.1"/>
    </source>
</evidence>
<protein>
    <submittedName>
        <fullName evidence="2">Zinc-binding dehydrogenase</fullName>
    </submittedName>
</protein>
<dbReference type="SUPFAM" id="SSF50129">
    <property type="entry name" value="GroES-like"/>
    <property type="match status" value="1"/>
</dbReference>
<dbReference type="SMART" id="SM00829">
    <property type="entry name" value="PKS_ER"/>
    <property type="match status" value="1"/>
</dbReference>
<dbReference type="RefSeq" id="WP_387402858.1">
    <property type="nucleotide sequence ID" value="NZ_JBIAQY010000002.1"/>
</dbReference>
<dbReference type="PANTHER" id="PTHR45033:SF3">
    <property type="entry name" value="DEHYDROGENASE, PUTATIVE (AFU_ORTHOLOGUE AFUA_2G13270)-RELATED"/>
    <property type="match status" value="1"/>
</dbReference>
<gene>
    <name evidence="2" type="ORF">ACFYXQ_07250</name>
</gene>
<feature type="domain" description="Enoyl reductase (ER)" evidence="1">
    <location>
        <begin position="13"/>
        <end position="321"/>
    </location>
</feature>
<dbReference type="Pfam" id="PF00107">
    <property type="entry name" value="ADH_zinc_N"/>
    <property type="match status" value="1"/>
</dbReference>
<proteinExistence type="predicted"/>
<dbReference type="InterPro" id="IPR011032">
    <property type="entry name" value="GroES-like_sf"/>
</dbReference>
<dbReference type="InterPro" id="IPR052711">
    <property type="entry name" value="Zinc_ADH-like"/>
</dbReference>
<evidence type="ECO:0000313" key="3">
    <source>
        <dbReference type="Proteomes" id="UP001601992"/>
    </source>
</evidence>
<reference evidence="2 3" key="1">
    <citation type="submission" date="2024-10" db="EMBL/GenBank/DDBJ databases">
        <title>The Natural Products Discovery Center: Release of the First 8490 Sequenced Strains for Exploring Actinobacteria Biosynthetic Diversity.</title>
        <authorList>
            <person name="Kalkreuter E."/>
            <person name="Kautsar S.A."/>
            <person name="Yang D."/>
            <person name="Bader C.D."/>
            <person name="Teijaro C.N."/>
            <person name="Fluegel L."/>
            <person name="Davis C.M."/>
            <person name="Simpson J.R."/>
            <person name="Lauterbach L."/>
            <person name="Steele A.D."/>
            <person name="Gui C."/>
            <person name="Meng S."/>
            <person name="Li G."/>
            <person name="Viehrig K."/>
            <person name="Ye F."/>
            <person name="Su P."/>
            <person name="Kiefer A.F."/>
            <person name="Nichols A."/>
            <person name="Cepeda A.J."/>
            <person name="Yan W."/>
            <person name="Fan B."/>
            <person name="Jiang Y."/>
            <person name="Adhikari A."/>
            <person name="Zheng C.-J."/>
            <person name="Schuster L."/>
            <person name="Cowan T.M."/>
            <person name="Smanski M.J."/>
            <person name="Chevrette M.G."/>
            <person name="De Carvalho L.P.S."/>
            <person name="Shen B."/>
        </authorList>
    </citation>
    <scope>NUCLEOTIDE SEQUENCE [LARGE SCALE GENOMIC DNA]</scope>
    <source>
        <strain evidence="2 3">NPDC002593</strain>
    </source>
</reference>
<comment type="caution">
    <text evidence="2">The sequence shown here is derived from an EMBL/GenBank/DDBJ whole genome shotgun (WGS) entry which is preliminary data.</text>
</comment>
<dbReference type="SUPFAM" id="SSF51735">
    <property type="entry name" value="NAD(P)-binding Rossmann-fold domains"/>
    <property type="match status" value="1"/>
</dbReference>
<accession>A0ABW6RU89</accession>
<dbReference type="Gene3D" id="3.90.180.10">
    <property type="entry name" value="Medium-chain alcohol dehydrogenases, catalytic domain"/>
    <property type="match status" value="1"/>
</dbReference>